<accession>G7DUT5</accession>
<reference evidence="1 2" key="2">
    <citation type="journal article" date="2012" name="Open Biol.">
        <title>Characteristics of nucleosomes and linker DNA regions on the genome of the basidiomycete Mixia osmundae revealed by mono- and dinucleosome mapping.</title>
        <authorList>
            <person name="Nishida H."/>
            <person name="Kondo S."/>
            <person name="Matsumoto T."/>
            <person name="Suzuki Y."/>
            <person name="Yoshikawa H."/>
            <person name="Taylor T.D."/>
            <person name="Sugiyama J."/>
        </authorList>
    </citation>
    <scope>NUCLEOTIDE SEQUENCE [LARGE SCALE GENOMIC DNA]</scope>
    <source>
        <strain evidence="2">CBS 9802 / IAM 14324 / JCM 22182 / KY 12970</strain>
    </source>
</reference>
<organism evidence="1 2">
    <name type="scientific">Mixia osmundae (strain CBS 9802 / IAM 14324 / JCM 22182 / KY 12970)</name>
    <dbReference type="NCBI Taxonomy" id="764103"/>
    <lineage>
        <taxon>Eukaryota</taxon>
        <taxon>Fungi</taxon>
        <taxon>Dikarya</taxon>
        <taxon>Basidiomycota</taxon>
        <taxon>Pucciniomycotina</taxon>
        <taxon>Mixiomycetes</taxon>
        <taxon>Mixiales</taxon>
        <taxon>Mixiaceae</taxon>
        <taxon>Mixia</taxon>
    </lineage>
</organism>
<dbReference type="InParanoid" id="G7DUT5"/>
<protein>
    <submittedName>
        <fullName evidence="1">Uncharacterized protein</fullName>
    </submittedName>
</protein>
<evidence type="ECO:0000313" key="1">
    <source>
        <dbReference type="EMBL" id="GAA94345.1"/>
    </source>
</evidence>
<reference evidence="1 2" key="1">
    <citation type="journal article" date="2011" name="J. Gen. Appl. Microbiol.">
        <title>Draft genome sequencing of the enigmatic basidiomycete Mixia osmundae.</title>
        <authorList>
            <person name="Nishida H."/>
            <person name="Nagatsuka Y."/>
            <person name="Sugiyama J."/>
        </authorList>
    </citation>
    <scope>NUCLEOTIDE SEQUENCE [LARGE SCALE GENOMIC DNA]</scope>
    <source>
        <strain evidence="2">CBS 9802 / IAM 14324 / JCM 22182 / KY 12970</strain>
    </source>
</reference>
<dbReference type="HOGENOM" id="CLU_1170888_0_0_1"/>
<name>G7DUT5_MIXOS</name>
<dbReference type="AlphaFoldDB" id="G7DUT5"/>
<dbReference type="Proteomes" id="UP000009131">
    <property type="component" value="Unassembled WGS sequence"/>
</dbReference>
<evidence type="ECO:0000313" key="2">
    <source>
        <dbReference type="Proteomes" id="UP000009131"/>
    </source>
</evidence>
<dbReference type="EMBL" id="BABT02000032">
    <property type="protein sequence ID" value="GAA94345.1"/>
    <property type="molecule type" value="Genomic_DNA"/>
</dbReference>
<sequence length="237" mass="25360">MILREWSLKTPSLEASVVSLSSRAQATCQDFSQNLIHLHGAHYDSTWSAQMNVYRFVQPGQANSNAKVMHAVSLSTTGDLLVSVHDPTRLAVDPTRATTSMVVEASAFKELVGGPLGARQAQAHPTGTLTGWQHRPRQLSLTGHVLLVNDMRVLVGYATSGDIAPLSYFILAEHLAIDLPADSRVLLDGLQAILPSQVHLLPPPGLPGQDGEPKVPSSAATKVAQALLALYRAKQAI</sequence>
<proteinExistence type="predicted"/>
<gene>
    <name evidence="1" type="primary">Mo00996</name>
    <name evidence="1" type="ORF">E5Q_00996</name>
</gene>
<keyword evidence="2" id="KW-1185">Reference proteome</keyword>
<comment type="caution">
    <text evidence="1">The sequence shown here is derived from an EMBL/GenBank/DDBJ whole genome shotgun (WGS) entry which is preliminary data.</text>
</comment>
<dbReference type="RefSeq" id="XP_014566003.1">
    <property type="nucleotide sequence ID" value="XM_014710517.1"/>
</dbReference>